<evidence type="ECO:0000313" key="1">
    <source>
        <dbReference type="EMBL" id="MFC7668490.1"/>
    </source>
</evidence>
<proteinExistence type="predicted"/>
<evidence type="ECO:0000313" key="2">
    <source>
        <dbReference type="Proteomes" id="UP001596513"/>
    </source>
</evidence>
<dbReference type="EMBL" id="JBHTEK010000001">
    <property type="protein sequence ID" value="MFC7668490.1"/>
    <property type="molecule type" value="Genomic_DNA"/>
</dbReference>
<organism evidence="1 2">
    <name type="scientific">Hymenobacter humi</name>
    <dbReference type="NCBI Taxonomy" id="1411620"/>
    <lineage>
        <taxon>Bacteria</taxon>
        <taxon>Pseudomonadati</taxon>
        <taxon>Bacteroidota</taxon>
        <taxon>Cytophagia</taxon>
        <taxon>Cytophagales</taxon>
        <taxon>Hymenobacteraceae</taxon>
        <taxon>Hymenobacter</taxon>
    </lineage>
</organism>
<dbReference type="Proteomes" id="UP001596513">
    <property type="component" value="Unassembled WGS sequence"/>
</dbReference>
<dbReference type="RefSeq" id="WP_380203840.1">
    <property type="nucleotide sequence ID" value="NZ_JBHTEK010000001.1"/>
</dbReference>
<reference evidence="2" key="1">
    <citation type="journal article" date="2019" name="Int. J. Syst. Evol. Microbiol.">
        <title>The Global Catalogue of Microorganisms (GCM) 10K type strain sequencing project: providing services to taxonomists for standard genome sequencing and annotation.</title>
        <authorList>
            <consortium name="The Broad Institute Genomics Platform"/>
            <consortium name="The Broad Institute Genome Sequencing Center for Infectious Disease"/>
            <person name="Wu L."/>
            <person name="Ma J."/>
        </authorList>
    </citation>
    <scope>NUCLEOTIDE SEQUENCE [LARGE SCALE GENOMIC DNA]</scope>
    <source>
        <strain evidence="2">JCM 19635</strain>
    </source>
</reference>
<sequence>MLTVGAQASRYQGFAPAAVLAQHVIKHLAPALGGFLRNHAGGQSFGRHVQQRAQELGHRPEAAVHIAQFGVKRVVEVENENGHGAALNEE</sequence>
<comment type="caution">
    <text evidence="1">The sequence shown here is derived from an EMBL/GenBank/DDBJ whole genome shotgun (WGS) entry which is preliminary data.</text>
</comment>
<name>A0ABW2U4Z7_9BACT</name>
<gene>
    <name evidence="1" type="ORF">ACFQT0_14745</name>
</gene>
<protein>
    <submittedName>
        <fullName evidence="1">Uncharacterized protein</fullName>
    </submittedName>
</protein>
<accession>A0ABW2U4Z7</accession>
<keyword evidence="2" id="KW-1185">Reference proteome</keyword>